<accession>A0AAU9CIB5</accession>
<dbReference type="InterPro" id="IPR037293">
    <property type="entry name" value="Gal_Oxidase_central_sf"/>
</dbReference>
<reference evidence="2 3" key="1">
    <citation type="submission" date="2021-12" db="EMBL/GenBank/DDBJ databases">
        <title>Genome sequencing of bacteria with rrn-lacking chromosome and rrn-plasmid.</title>
        <authorList>
            <person name="Anda M."/>
            <person name="Iwasaki W."/>
        </authorList>
    </citation>
    <scope>NUCLEOTIDE SEQUENCE [LARGE SCALE GENOMIC DNA]</scope>
    <source>
        <strain evidence="2 3">DSM 100852</strain>
        <plasmid evidence="2 3">pFA2</plasmid>
    </source>
</reference>
<geneLocation type="plasmid" evidence="2 3">
    <name>pFA2</name>
</geneLocation>
<dbReference type="KEGG" id="fax:FUAX_43110"/>
<dbReference type="Gene3D" id="2.60.40.10">
    <property type="entry name" value="Immunoglobulins"/>
    <property type="match status" value="1"/>
</dbReference>
<feature type="domain" description="BACON" evidence="1">
    <location>
        <begin position="32"/>
        <end position="109"/>
    </location>
</feature>
<evidence type="ECO:0000259" key="1">
    <source>
        <dbReference type="Pfam" id="PF19190"/>
    </source>
</evidence>
<protein>
    <recommendedName>
        <fullName evidence="1">BACON domain-containing protein</fullName>
    </recommendedName>
</protein>
<dbReference type="InterPro" id="IPR024361">
    <property type="entry name" value="BACON"/>
</dbReference>
<keyword evidence="3" id="KW-1185">Reference proteome</keyword>
<dbReference type="InterPro" id="IPR036278">
    <property type="entry name" value="Sialidase_sf"/>
</dbReference>
<evidence type="ECO:0000313" key="2">
    <source>
        <dbReference type="EMBL" id="BDD11879.1"/>
    </source>
</evidence>
<dbReference type="Pfam" id="PF19190">
    <property type="entry name" value="BACON_2"/>
    <property type="match status" value="1"/>
</dbReference>
<dbReference type="PROSITE" id="PS51257">
    <property type="entry name" value="PROKAR_LIPOPROTEIN"/>
    <property type="match status" value="1"/>
</dbReference>
<dbReference type="EMBL" id="AP025316">
    <property type="protein sequence ID" value="BDD11879.1"/>
    <property type="molecule type" value="Genomic_DNA"/>
</dbReference>
<name>A0AAU9CIB5_9BACT</name>
<dbReference type="RefSeq" id="WP_338395280.1">
    <property type="nucleotide sequence ID" value="NZ_AP025316.1"/>
</dbReference>
<dbReference type="Proteomes" id="UP001348817">
    <property type="component" value="Plasmid pFA2"/>
</dbReference>
<gene>
    <name evidence="2" type="ORF">FUAX_43110</name>
</gene>
<evidence type="ECO:0000313" key="3">
    <source>
        <dbReference type="Proteomes" id="UP001348817"/>
    </source>
</evidence>
<dbReference type="AlphaFoldDB" id="A0AAU9CIB5"/>
<dbReference type="Gene3D" id="2.130.10.80">
    <property type="entry name" value="Galactose oxidase/kelch, beta-propeller"/>
    <property type="match status" value="1"/>
</dbReference>
<keyword evidence="2" id="KW-0614">Plasmid</keyword>
<organism evidence="2 3">
    <name type="scientific">Fulvitalea axinellae</name>
    <dbReference type="NCBI Taxonomy" id="1182444"/>
    <lineage>
        <taxon>Bacteria</taxon>
        <taxon>Pseudomonadati</taxon>
        <taxon>Bacteroidota</taxon>
        <taxon>Cytophagia</taxon>
        <taxon>Cytophagales</taxon>
        <taxon>Persicobacteraceae</taxon>
        <taxon>Fulvitalea</taxon>
    </lineage>
</organism>
<sequence>MRKALLAGILIISLSACEKEVVKMEELNGDKLGVSTQLLEFGDKKDELSFRLKNKTGKNVKWEIKNSNSWLSFQKRTGVMDSAITVKAKVNRKGVLRGTYQDYIIVSFPNNVNRVVRADMNVANISPTAPILLNSPNNGNPGFKNEYGFVRNPTFKWKASSDADRDSISYGVYIDKEENPKTLIKTIRERDHLKEYSFKTEDKLEYGTKYFAKIVAKDKYGGATSSEVVGFKTAEAGKFWHRIGEINHPLAKGNSDNRMTVHNGQLYYLSGGTGATVYNYVLRSGDGKSWNQVGKLNGGQRRLGSEMISFKGKLFLIGGRIYSSRKSDILSSTDGGNWESVAQIPELAKAKSFRCVVFKNKIWLFYSIDRRGVKILNSENGTDWKPVSDKGPTIYRDTELLIHNENLWLLGAGTFERKSGIFSSPDGKTWTHKAKKYTIGETGMRAISYKGKLWKIGGGLDRLNQLGRKLHVSENGIDWVERNEDMGFYFNGGEAVVFKKSIFAVDRVNVWRMD</sequence>
<dbReference type="InterPro" id="IPR013783">
    <property type="entry name" value="Ig-like_fold"/>
</dbReference>
<proteinExistence type="predicted"/>
<dbReference type="SUPFAM" id="SSF50939">
    <property type="entry name" value="Sialidases"/>
    <property type="match status" value="1"/>
</dbReference>